<organism evidence="1 2">
    <name type="scientific">Pomacea canaliculata</name>
    <name type="common">Golden apple snail</name>
    <dbReference type="NCBI Taxonomy" id="400727"/>
    <lineage>
        <taxon>Eukaryota</taxon>
        <taxon>Metazoa</taxon>
        <taxon>Spiralia</taxon>
        <taxon>Lophotrochozoa</taxon>
        <taxon>Mollusca</taxon>
        <taxon>Gastropoda</taxon>
        <taxon>Caenogastropoda</taxon>
        <taxon>Architaenioglossa</taxon>
        <taxon>Ampullarioidea</taxon>
        <taxon>Ampullariidae</taxon>
        <taxon>Pomacea</taxon>
    </lineage>
</organism>
<accession>A0A2T7NXG3</accession>
<keyword evidence="2" id="KW-1185">Reference proteome</keyword>
<proteinExistence type="predicted"/>
<evidence type="ECO:0000313" key="1">
    <source>
        <dbReference type="EMBL" id="PVD25856.1"/>
    </source>
</evidence>
<protein>
    <submittedName>
        <fullName evidence="1">Uncharacterized protein</fullName>
    </submittedName>
</protein>
<dbReference type="EMBL" id="PZQS01000008">
    <property type="protein sequence ID" value="PVD25856.1"/>
    <property type="molecule type" value="Genomic_DNA"/>
</dbReference>
<sequence>MNLGQRWASPPINKAARRTNKMERMSDQSRCSAARGSRGCAIAVRQSSAGERVARRVNAVPTLASSTTTRNKTAIMLPLHPPVAVLTVTIYTGCAASAWNNQSELLAEVPQSGGEREESKC</sequence>
<gene>
    <name evidence="1" type="ORF">C0Q70_13520</name>
</gene>
<name>A0A2T7NXG3_POMCA</name>
<dbReference type="AlphaFoldDB" id="A0A2T7NXG3"/>
<evidence type="ECO:0000313" key="2">
    <source>
        <dbReference type="Proteomes" id="UP000245119"/>
    </source>
</evidence>
<dbReference type="Proteomes" id="UP000245119">
    <property type="component" value="Linkage Group LG8"/>
</dbReference>
<reference evidence="1 2" key="1">
    <citation type="submission" date="2018-04" db="EMBL/GenBank/DDBJ databases">
        <title>The genome of golden apple snail Pomacea canaliculata provides insight into stress tolerance and invasive adaptation.</title>
        <authorList>
            <person name="Liu C."/>
            <person name="Liu B."/>
            <person name="Ren Y."/>
            <person name="Zhang Y."/>
            <person name="Wang H."/>
            <person name="Li S."/>
            <person name="Jiang F."/>
            <person name="Yin L."/>
            <person name="Zhang G."/>
            <person name="Qian W."/>
            <person name="Fan W."/>
        </authorList>
    </citation>
    <scope>NUCLEOTIDE SEQUENCE [LARGE SCALE GENOMIC DNA]</scope>
    <source>
        <strain evidence="1">SZHN2017</strain>
        <tissue evidence="1">Muscle</tissue>
    </source>
</reference>
<comment type="caution">
    <text evidence="1">The sequence shown here is derived from an EMBL/GenBank/DDBJ whole genome shotgun (WGS) entry which is preliminary data.</text>
</comment>